<evidence type="ECO:0000313" key="11">
    <source>
        <dbReference type="EMBL" id="TCP61360.1"/>
    </source>
</evidence>
<dbReference type="Pfam" id="PF04316">
    <property type="entry name" value="FlgM"/>
    <property type="match status" value="1"/>
</dbReference>
<dbReference type="GO" id="GO:0044781">
    <property type="term" value="P:bacterial-type flagellum organization"/>
    <property type="evidence" value="ECO:0007669"/>
    <property type="project" value="UniProtKB-KW"/>
</dbReference>
<evidence type="ECO:0000256" key="6">
    <source>
        <dbReference type="ARBA" id="ARBA00023163"/>
    </source>
</evidence>
<feature type="domain" description="Anti-sigma-28 factor FlgM C-terminal" evidence="10">
    <location>
        <begin position="45"/>
        <end position="95"/>
    </location>
</feature>
<protein>
    <recommendedName>
        <fullName evidence="2">Negative regulator of flagellin synthesis</fullName>
    </recommendedName>
    <alternativeName>
        <fullName evidence="8">Anti-sigma-28 factor</fullName>
    </alternativeName>
</protein>
<dbReference type="RefSeq" id="WP_132951144.1">
    <property type="nucleotide sequence ID" value="NZ_SLXU01000005.1"/>
</dbReference>
<gene>
    <name evidence="11" type="ORF">EV663_10578</name>
</gene>
<feature type="region of interest" description="Disordered" evidence="9">
    <location>
        <begin position="1"/>
        <end position="39"/>
    </location>
</feature>
<dbReference type="OrthoDB" id="7357746at2"/>
<evidence type="ECO:0000256" key="1">
    <source>
        <dbReference type="ARBA" id="ARBA00005322"/>
    </source>
</evidence>
<evidence type="ECO:0000313" key="12">
    <source>
        <dbReference type="Proteomes" id="UP000295050"/>
    </source>
</evidence>
<evidence type="ECO:0000256" key="3">
    <source>
        <dbReference type="ARBA" id="ARBA00022491"/>
    </source>
</evidence>
<evidence type="ECO:0000256" key="5">
    <source>
        <dbReference type="ARBA" id="ARBA00023015"/>
    </source>
</evidence>
<keyword evidence="12" id="KW-1185">Reference proteome</keyword>
<dbReference type="GO" id="GO:0045892">
    <property type="term" value="P:negative regulation of DNA-templated transcription"/>
    <property type="evidence" value="ECO:0007669"/>
    <property type="project" value="InterPro"/>
</dbReference>
<dbReference type="NCBIfam" id="TIGR03824">
    <property type="entry name" value="FlgM_jcvi"/>
    <property type="match status" value="1"/>
</dbReference>
<evidence type="ECO:0000256" key="9">
    <source>
        <dbReference type="SAM" id="MobiDB-lite"/>
    </source>
</evidence>
<evidence type="ECO:0000256" key="2">
    <source>
        <dbReference type="ARBA" id="ARBA00017823"/>
    </source>
</evidence>
<organism evidence="11 12">
    <name type="scientific">Rhodovulum bhavnagarense</name>
    <dbReference type="NCBI Taxonomy" id="992286"/>
    <lineage>
        <taxon>Bacteria</taxon>
        <taxon>Pseudomonadati</taxon>
        <taxon>Pseudomonadota</taxon>
        <taxon>Alphaproteobacteria</taxon>
        <taxon>Rhodobacterales</taxon>
        <taxon>Paracoccaceae</taxon>
        <taxon>Rhodovulum</taxon>
    </lineage>
</organism>
<accession>A0A4R2RD47</accession>
<reference evidence="11 12" key="1">
    <citation type="submission" date="2019-03" db="EMBL/GenBank/DDBJ databases">
        <title>Genomic Encyclopedia of Type Strains, Phase IV (KMG-IV): sequencing the most valuable type-strain genomes for metagenomic binning, comparative biology and taxonomic classification.</title>
        <authorList>
            <person name="Goeker M."/>
        </authorList>
    </citation>
    <scope>NUCLEOTIDE SEQUENCE [LARGE SCALE GENOMIC DNA]</scope>
    <source>
        <strain evidence="11 12">DSM 24766</strain>
    </source>
</reference>
<evidence type="ECO:0000259" key="10">
    <source>
        <dbReference type="Pfam" id="PF04316"/>
    </source>
</evidence>
<evidence type="ECO:0000256" key="8">
    <source>
        <dbReference type="ARBA" id="ARBA00030117"/>
    </source>
</evidence>
<proteinExistence type="inferred from homology"/>
<keyword evidence="4" id="KW-1005">Bacterial flagellum biogenesis</keyword>
<dbReference type="InterPro" id="IPR031316">
    <property type="entry name" value="FlgM_C"/>
</dbReference>
<sequence length="103" mass="11135">MVDSLGPMSGRPKTQRIANDPAETPGTQVQRGPAASRAVPVTAGDQVSLSQEARQLPAGLEAGPPLDLPLVKKIKDAITEGRYPINYDRIADSLFESYQEMMR</sequence>
<dbReference type="InterPro" id="IPR035890">
    <property type="entry name" value="Anti-sigma-28_factor_FlgM_sf"/>
</dbReference>
<dbReference type="AlphaFoldDB" id="A0A4R2RD47"/>
<name>A0A4R2RD47_9RHOB</name>
<evidence type="ECO:0000256" key="7">
    <source>
        <dbReference type="ARBA" id="ARBA00024739"/>
    </source>
</evidence>
<comment type="caution">
    <text evidence="11">The sequence shown here is derived from an EMBL/GenBank/DDBJ whole genome shotgun (WGS) entry which is preliminary data.</text>
</comment>
<dbReference type="SUPFAM" id="SSF101498">
    <property type="entry name" value="Anti-sigma factor FlgM"/>
    <property type="match status" value="1"/>
</dbReference>
<dbReference type="InterPro" id="IPR007412">
    <property type="entry name" value="FlgM"/>
</dbReference>
<keyword evidence="3" id="KW-0678">Repressor</keyword>
<keyword evidence="5" id="KW-0805">Transcription regulation</keyword>
<dbReference type="EMBL" id="SLXU01000005">
    <property type="protein sequence ID" value="TCP61360.1"/>
    <property type="molecule type" value="Genomic_DNA"/>
</dbReference>
<keyword evidence="6" id="KW-0804">Transcription</keyword>
<dbReference type="Proteomes" id="UP000295050">
    <property type="component" value="Unassembled WGS sequence"/>
</dbReference>
<evidence type="ECO:0000256" key="4">
    <source>
        <dbReference type="ARBA" id="ARBA00022795"/>
    </source>
</evidence>
<comment type="similarity">
    <text evidence="1">Belongs to the FlgM family.</text>
</comment>
<comment type="function">
    <text evidence="7">Responsible for the coupling of flagellin expression to flagellar assembly by preventing expression of the flagellin genes when a component of the middle class of proteins is defective. It negatively regulates flagellar genes by inhibiting the activity of FliA by directly binding to FliA.</text>
</comment>